<feature type="region of interest" description="Disordered" evidence="1">
    <location>
        <begin position="1"/>
        <end position="93"/>
    </location>
</feature>
<accession>A0A3P7N7T0</accession>
<dbReference type="Proteomes" id="UP000271889">
    <property type="component" value="Unassembled WGS sequence"/>
</dbReference>
<protein>
    <submittedName>
        <fullName evidence="2">Uncharacterized protein</fullName>
    </submittedName>
</protein>
<keyword evidence="3" id="KW-1185">Reference proteome</keyword>
<dbReference type="OrthoDB" id="10673995at2759"/>
<feature type="compositionally biased region" description="Low complexity" evidence="1">
    <location>
        <begin position="67"/>
        <end position="86"/>
    </location>
</feature>
<gene>
    <name evidence="2" type="ORF">CGOC_LOCUS11575</name>
</gene>
<dbReference type="EMBL" id="UYRV01117175">
    <property type="protein sequence ID" value="VDN30527.1"/>
    <property type="molecule type" value="Genomic_DNA"/>
</dbReference>
<feature type="compositionally biased region" description="Basic and acidic residues" evidence="1">
    <location>
        <begin position="192"/>
        <end position="205"/>
    </location>
</feature>
<dbReference type="AlphaFoldDB" id="A0A3P7N7T0"/>
<evidence type="ECO:0000256" key="1">
    <source>
        <dbReference type="SAM" id="MobiDB-lite"/>
    </source>
</evidence>
<organism evidence="2 3">
    <name type="scientific">Cylicostephanus goldi</name>
    <name type="common">Nematode worm</name>
    <dbReference type="NCBI Taxonomy" id="71465"/>
    <lineage>
        <taxon>Eukaryota</taxon>
        <taxon>Metazoa</taxon>
        <taxon>Ecdysozoa</taxon>
        <taxon>Nematoda</taxon>
        <taxon>Chromadorea</taxon>
        <taxon>Rhabditida</taxon>
        <taxon>Rhabditina</taxon>
        <taxon>Rhabditomorpha</taxon>
        <taxon>Strongyloidea</taxon>
        <taxon>Strongylidae</taxon>
        <taxon>Cylicostephanus</taxon>
    </lineage>
</organism>
<evidence type="ECO:0000313" key="3">
    <source>
        <dbReference type="Proteomes" id="UP000271889"/>
    </source>
</evidence>
<name>A0A3P7N7T0_CYLGO</name>
<feature type="region of interest" description="Disordered" evidence="1">
    <location>
        <begin position="180"/>
        <end position="229"/>
    </location>
</feature>
<feature type="compositionally biased region" description="Low complexity" evidence="1">
    <location>
        <begin position="109"/>
        <end position="123"/>
    </location>
</feature>
<feature type="compositionally biased region" description="Acidic residues" evidence="1">
    <location>
        <begin position="14"/>
        <end position="26"/>
    </location>
</feature>
<reference evidence="2 3" key="1">
    <citation type="submission" date="2018-11" db="EMBL/GenBank/DDBJ databases">
        <authorList>
            <consortium name="Pathogen Informatics"/>
        </authorList>
    </citation>
    <scope>NUCLEOTIDE SEQUENCE [LARGE SCALE GENOMIC DNA]</scope>
</reference>
<feature type="compositionally biased region" description="Polar residues" evidence="1">
    <location>
        <begin position="27"/>
        <end position="57"/>
    </location>
</feature>
<proteinExistence type="predicted"/>
<sequence length="245" mass="25920">MDSMENVAAFSPVTEDESKEQNENEVDSSASSTTAPEYTTISPYASSDEPSSTTPATTLEELQKGITDSMSDSSTAPSSVPSMSTTDSVATESVASVDLSTIISAGAYSTENVSTSTESSTPEIDPYGSTTSEETGATDAGVEVTSEEPVTENSTDPSTEASTASAYIAEAAIAVKKQIPDISNVDFNTDDQNNREYQVDKKIDRSQSSLAQNERREPVPLEPTGIGRNMEKLDIDGLGKFFEIT</sequence>
<evidence type="ECO:0000313" key="2">
    <source>
        <dbReference type="EMBL" id="VDN30527.1"/>
    </source>
</evidence>
<feature type="region of interest" description="Disordered" evidence="1">
    <location>
        <begin position="105"/>
        <end position="163"/>
    </location>
</feature>